<evidence type="ECO:0000313" key="1">
    <source>
        <dbReference type="EMBL" id="CAB4034250.1"/>
    </source>
</evidence>
<keyword evidence="2" id="KW-1185">Reference proteome</keyword>
<reference evidence="1" key="1">
    <citation type="submission" date="2020-04" db="EMBL/GenBank/DDBJ databases">
        <authorList>
            <person name="Alioto T."/>
            <person name="Alioto T."/>
            <person name="Gomez Garrido J."/>
        </authorList>
    </citation>
    <scope>NUCLEOTIDE SEQUENCE</scope>
    <source>
        <strain evidence="1">A484AB</strain>
    </source>
</reference>
<comment type="caution">
    <text evidence="1">The sequence shown here is derived from an EMBL/GenBank/DDBJ whole genome shotgun (WGS) entry which is preliminary data.</text>
</comment>
<gene>
    <name evidence="1" type="ORF">PACLA_8A023057</name>
</gene>
<evidence type="ECO:0000313" key="2">
    <source>
        <dbReference type="Proteomes" id="UP001152795"/>
    </source>
</evidence>
<sequence>MSKDEQKDSSLVGYIHKLSPIKTSSKNTNTKYFDCKIQVANEKAVRVVCYSPEKRVTIQQAWQNNSPVKIVGTKRNRTTTFNANSEEYTITKPAKITRAVVDFEMNESVAHHLVTVKDSLCANIFETVDLKVKTRKKATHNHQ</sequence>
<organism evidence="1 2">
    <name type="scientific">Paramuricea clavata</name>
    <name type="common">Red gorgonian</name>
    <name type="synonym">Violescent sea-whip</name>
    <dbReference type="NCBI Taxonomy" id="317549"/>
    <lineage>
        <taxon>Eukaryota</taxon>
        <taxon>Metazoa</taxon>
        <taxon>Cnidaria</taxon>
        <taxon>Anthozoa</taxon>
        <taxon>Octocorallia</taxon>
        <taxon>Malacalcyonacea</taxon>
        <taxon>Plexauridae</taxon>
        <taxon>Paramuricea</taxon>
    </lineage>
</organism>
<protein>
    <submittedName>
        <fullName evidence="1">Uncharacterized protein</fullName>
    </submittedName>
</protein>
<proteinExistence type="predicted"/>
<dbReference type="OrthoDB" id="8959871at2759"/>
<dbReference type="EMBL" id="CACRXK020019960">
    <property type="protein sequence ID" value="CAB4034250.1"/>
    <property type="molecule type" value="Genomic_DNA"/>
</dbReference>
<name>A0A6S7JY74_PARCT</name>
<accession>A0A6S7JY74</accession>
<dbReference type="Proteomes" id="UP001152795">
    <property type="component" value="Unassembled WGS sequence"/>
</dbReference>
<dbReference type="AlphaFoldDB" id="A0A6S7JY74"/>